<keyword evidence="3" id="KW-0539">Nucleus</keyword>
<evidence type="ECO:0000313" key="6">
    <source>
        <dbReference type="Proteomes" id="UP000823561"/>
    </source>
</evidence>
<reference evidence="5" key="1">
    <citation type="submission" date="2020-10" db="EMBL/GenBank/DDBJ databases">
        <title>Chromosome-scale genome assembly of the Allis shad, Alosa alosa.</title>
        <authorList>
            <person name="Margot Z."/>
            <person name="Christophe K."/>
            <person name="Cabau C."/>
            <person name="Louis A."/>
            <person name="Berthelot C."/>
            <person name="Parey E."/>
            <person name="Roest Crollius H."/>
            <person name="Montfort J."/>
            <person name="Robinson-Rechavi M."/>
            <person name="Bucao C."/>
            <person name="Bouchez O."/>
            <person name="Gislard M."/>
            <person name="Lluch J."/>
            <person name="Milhes M."/>
            <person name="Lampietro C."/>
            <person name="Lopez Roques C."/>
            <person name="Donnadieu C."/>
            <person name="Braasch I."/>
            <person name="Desvignes T."/>
            <person name="Postlethwait J."/>
            <person name="Bobe J."/>
            <person name="Guiguen Y."/>
        </authorList>
    </citation>
    <scope>NUCLEOTIDE SEQUENCE</scope>
    <source>
        <strain evidence="5">M-15738</strain>
        <tissue evidence="5">Blood</tissue>
    </source>
</reference>
<keyword evidence="1" id="KW-0805">Transcription regulation</keyword>
<dbReference type="PANTHER" id="PTHR46078">
    <property type="entry name" value="FORKHEAD BOX PROTEIN J2 FAMILY MEMBER"/>
    <property type="match status" value="1"/>
</dbReference>
<keyword evidence="6" id="KW-1185">Reference proteome</keyword>
<comment type="caution">
    <text evidence="5">The sequence shown here is derived from an EMBL/GenBank/DDBJ whole genome shotgun (WGS) entry which is preliminary data.</text>
</comment>
<feature type="non-terminal residue" evidence="5">
    <location>
        <position position="1"/>
    </location>
</feature>
<name>A0AAV6GNL9_9TELE</name>
<feature type="compositionally biased region" description="Basic residues" evidence="4">
    <location>
        <begin position="124"/>
        <end position="136"/>
    </location>
</feature>
<dbReference type="EMBL" id="JADWDJ010000010">
    <property type="protein sequence ID" value="KAG5275315.1"/>
    <property type="molecule type" value="Genomic_DNA"/>
</dbReference>
<gene>
    <name evidence="5" type="ORF">AALO_G00146040</name>
</gene>
<dbReference type="GO" id="GO:0000981">
    <property type="term" value="F:DNA-binding transcription factor activity, RNA polymerase II-specific"/>
    <property type="evidence" value="ECO:0007669"/>
    <property type="project" value="TreeGrafter"/>
</dbReference>
<feature type="compositionally biased region" description="Polar residues" evidence="4">
    <location>
        <begin position="95"/>
        <end position="108"/>
    </location>
</feature>
<evidence type="ECO:0000256" key="3">
    <source>
        <dbReference type="ARBA" id="ARBA00023242"/>
    </source>
</evidence>
<feature type="region of interest" description="Disordered" evidence="4">
    <location>
        <begin position="95"/>
        <end position="237"/>
    </location>
</feature>
<sequence>PRVGFCRDSPRSSLNNSLSDQSLASVNLNSYTPVSTHAEAVSQVSQPLPLQQAPQPQYSIPERDKQLLFSDFEDLSASFRSLYKSVFEQSFSQQGLMGMPSDSSTQQTHTSCSYQHSPSSSTHSHTHTHAHTHSHTHSGQNNTTNSHPNSIPTSGSQMPLSHSPHPAHGSPHTHTHPQHLPPHAQHGGHATHTQHTQHSQHTHTPHTHAHTHAHTALSAQHGQQHQQQLVHQSHATQQQMPCSNAGLLSDWYPSLDALKESCRIASSYNWADVDLSPFQGLKESMRQAELNNWSLEPTQIADLCSSINQFFTRTGVIPPQGAVPPAVCHGAMHPNKPSQHINTGNMYMDSRQTMSSMMGPPGYPHMPPMSSAGPTMTPHGHHPQMNQQHMMPPGNFQMRQMPADDIQDDFDWDSIV</sequence>
<feature type="compositionally biased region" description="Polar residues" evidence="4">
    <location>
        <begin position="139"/>
        <end position="158"/>
    </location>
</feature>
<protein>
    <recommendedName>
        <fullName evidence="7">Forkhead box J3</fullName>
    </recommendedName>
</protein>
<dbReference type="InterPro" id="IPR045912">
    <property type="entry name" value="FOXJ2/3-like"/>
</dbReference>
<evidence type="ECO:0000256" key="1">
    <source>
        <dbReference type="ARBA" id="ARBA00023015"/>
    </source>
</evidence>
<dbReference type="AlphaFoldDB" id="A0AAV6GNL9"/>
<dbReference type="GO" id="GO:0005634">
    <property type="term" value="C:nucleus"/>
    <property type="evidence" value="ECO:0007669"/>
    <property type="project" value="TreeGrafter"/>
</dbReference>
<dbReference type="GO" id="GO:0000978">
    <property type="term" value="F:RNA polymerase II cis-regulatory region sequence-specific DNA binding"/>
    <property type="evidence" value="ECO:0007669"/>
    <property type="project" value="TreeGrafter"/>
</dbReference>
<evidence type="ECO:0008006" key="7">
    <source>
        <dbReference type="Google" id="ProtNLM"/>
    </source>
</evidence>
<feature type="compositionally biased region" description="Low complexity" evidence="4">
    <location>
        <begin position="214"/>
        <end position="234"/>
    </location>
</feature>
<organism evidence="5 6">
    <name type="scientific">Alosa alosa</name>
    <name type="common">allis shad</name>
    <dbReference type="NCBI Taxonomy" id="278164"/>
    <lineage>
        <taxon>Eukaryota</taxon>
        <taxon>Metazoa</taxon>
        <taxon>Chordata</taxon>
        <taxon>Craniata</taxon>
        <taxon>Vertebrata</taxon>
        <taxon>Euteleostomi</taxon>
        <taxon>Actinopterygii</taxon>
        <taxon>Neopterygii</taxon>
        <taxon>Teleostei</taxon>
        <taxon>Clupei</taxon>
        <taxon>Clupeiformes</taxon>
        <taxon>Clupeoidei</taxon>
        <taxon>Clupeidae</taxon>
        <taxon>Alosa</taxon>
    </lineage>
</organism>
<dbReference type="PANTHER" id="PTHR46078:SF5">
    <property type="entry name" value="FORKHEAD BOX J3"/>
    <property type="match status" value="1"/>
</dbReference>
<evidence type="ECO:0000256" key="4">
    <source>
        <dbReference type="SAM" id="MobiDB-lite"/>
    </source>
</evidence>
<keyword evidence="2" id="KW-0804">Transcription</keyword>
<dbReference type="Proteomes" id="UP000823561">
    <property type="component" value="Chromosome 10"/>
</dbReference>
<evidence type="ECO:0000256" key="2">
    <source>
        <dbReference type="ARBA" id="ARBA00023163"/>
    </source>
</evidence>
<feature type="compositionally biased region" description="Low complexity" evidence="4">
    <location>
        <begin position="109"/>
        <end position="123"/>
    </location>
</feature>
<proteinExistence type="predicted"/>
<feature type="compositionally biased region" description="Low complexity" evidence="4">
    <location>
        <begin position="181"/>
        <end position="197"/>
    </location>
</feature>
<feature type="compositionally biased region" description="Basic residues" evidence="4">
    <location>
        <begin position="198"/>
        <end position="213"/>
    </location>
</feature>
<accession>A0AAV6GNL9</accession>
<evidence type="ECO:0000313" key="5">
    <source>
        <dbReference type="EMBL" id="KAG5275315.1"/>
    </source>
</evidence>
<feature type="compositionally biased region" description="Low complexity" evidence="4">
    <location>
        <begin position="159"/>
        <end position="170"/>
    </location>
</feature>